<name>T1HWH1_RHOPR</name>
<organism evidence="1 2">
    <name type="scientific">Rhodnius prolixus</name>
    <name type="common">Triatomid bug</name>
    <dbReference type="NCBI Taxonomy" id="13249"/>
    <lineage>
        <taxon>Eukaryota</taxon>
        <taxon>Metazoa</taxon>
        <taxon>Ecdysozoa</taxon>
        <taxon>Arthropoda</taxon>
        <taxon>Hexapoda</taxon>
        <taxon>Insecta</taxon>
        <taxon>Pterygota</taxon>
        <taxon>Neoptera</taxon>
        <taxon>Paraneoptera</taxon>
        <taxon>Hemiptera</taxon>
        <taxon>Heteroptera</taxon>
        <taxon>Panheteroptera</taxon>
        <taxon>Cimicomorpha</taxon>
        <taxon>Reduviidae</taxon>
        <taxon>Triatominae</taxon>
        <taxon>Rhodnius</taxon>
    </lineage>
</organism>
<proteinExistence type="predicted"/>
<accession>T1HWH1</accession>
<dbReference type="EMBL" id="ACPB03006433">
    <property type="status" value="NOT_ANNOTATED_CDS"/>
    <property type="molecule type" value="Genomic_DNA"/>
</dbReference>
<protein>
    <submittedName>
        <fullName evidence="1">Uncharacterized protein</fullName>
    </submittedName>
</protein>
<dbReference type="GeneID" id="141460157"/>
<dbReference type="Proteomes" id="UP000015103">
    <property type="component" value="Unassembled WGS sequence"/>
</dbReference>
<keyword evidence="2" id="KW-1185">Reference proteome</keyword>
<dbReference type="HOGENOM" id="CLU_2029558_0_0_1"/>
<reference evidence="1" key="1">
    <citation type="submission" date="2015-05" db="UniProtKB">
        <authorList>
            <consortium name="EnsemblMetazoa"/>
        </authorList>
    </citation>
    <scope>IDENTIFICATION</scope>
</reference>
<evidence type="ECO:0000313" key="2">
    <source>
        <dbReference type="Proteomes" id="UP000015103"/>
    </source>
</evidence>
<sequence length="122" mass="13643">MAKASEEEEKKKDALRFENLRQAVIIALALWLLFSSFAITVSLDDDWAMNGDPAVYVILFGFIILTSIMILCCYFMKDECGFVASDFKEPLFDSPSDYASIVIEPYPFVTPPPLAPGCTLLM</sequence>
<dbReference type="VEuPathDB" id="VectorBase:RPRC008391"/>
<dbReference type="RefSeq" id="XP_073995965.1">
    <property type="nucleotide sequence ID" value="XM_074139864.1"/>
</dbReference>
<evidence type="ECO:0000313" key="1">
    <source>
        <dbReference type="EnsemblMetazoa" id="RPRC008391-PA"/>
    </source>
</evidence>
<dbReference type="InParanoid" id="T1HWH1"/>
<dbReference type="AlphaFoldDB" id="T1HWH1"/>
<dbReference type="EnsemblMetazoa" id="RPRC008391-RA">
    <property type="protein sequence ID" value="RPRC008391-PA"/>
    <property type="gene ID" value="RPRC008391"/>
</dbReference>